<dbReference type="SUPFAM" id="SSF56112">
    <property type="entry name" value="Protein kinase-like (PK-like)"/>
    <property type="match status" value="1"/>
</dbReference>
<protein>
    <submittedName>
        <fullName evidence="9">Tyrosine-protein kinase FRK-like</fullName>
    </submittedName>
</protein>
<dbReference type="PROSITE" id="PS50011">
    <property type="entry name" value="PROTEIN_KINASE_DOM"/>
    <property type="match status" value="1"/>
</dbReference>
<keyword evidence="4 7" id="KW-0472">Membrane</keyword>
<keyword evidence="9" id="KW-0808">Transferase</keyword>
<reference evidence="9 10" key="1">
    <citation type="journal article" date="2018" name="Genome Biol. Evol.">
        <title>Multiple Roots of Fruiting Body Formation in Amoebozoa.</title>
        <authorList>
            <person name="Hillmann F."/>
            <person name="Forbes G."/>
            <person name="Novohradska S."/>
            <person name="Ferling I."/>
            <person name="Riege K."/>
            <person name="Groth M."/>
            <person name="Westermann M."/>
            <person name="Marz M."/>
            <person name="Spaller T."/>
            <person name="Winckler T."/>
            <person name="Schaap P."/>
            <person name="Glockner G."/>
        </authorList>
    </citation>
    <scope>NUCLEOTIDE SEQUENCE [LARGE SCALE GENOMIC DNA]</scope>
    <source>
        <strain evidence="9 10">Jena</strain>
    </source>
</reference>
<dbReference type="GO" id="GO:0043235">
    <property type="term" value="C:receptor complex"/>
    <property type="evidence" value="ECO:0007669"/>
    <property type="project" value="TreeGrafter"/>
</dbReference>
<dbReference type="InterPro" id="IPR050122">
    <property type="entry name" value="RTK"/>
</dbReference>
<feature type="domain" description="Protein kinase" evidence="8">
    <location>
        <begin position="901"/>
        <end position="1146"/>
    </location>
</feature>
<feature type="region of interest" description="Disordered" evidence="6">
    <location>
        <begin position="606"/>
        <end position="628"/>
    </location>
</feature>
<dbReference type="AlphaFoldDB" id="A0A2P6NN84"/>
<organism evidence="9 10">
    <name type="scientific">Planoprotostelium fungivorum</name>
    <dbReference type="NCBI Taxonomy" id="1890364"/>
    <lineage>
        <taxon>Eukaryota</taxon>
        <taxon>Amoebozoa</taxon>
        <taxon>Evosea</taxon>
        <taxon>Variosea</taxon>
        <taxon>Cavosteliida</taxon>
        <taxon>Cavosteliaceae</taxon>
        <taxon>Planoprotostelium</taxon>
    </lineage>
</organism>
<dbReference type="InterPro" id="IPR017441">
    <property type="entry name" value="Protein_kinase_ATP_BS"/>
</dbReference>
<dbReference type="InParanoid" id="A0A2P6NN84"/>
<sequence>MVLLYPLTFVEGGCSISGPTFQDAFDQLERSCTSASITATSDKSSQQSLNWNATQTLSSLTISTSGPLKQLSLSVNNVTQITFQGVQFSSPQVTTSASSITILSSTFSNPSISFTVANYSLNIIDSSLDNAQSSSFNFFGCSALIARNSSITNWIITSRGQADLQNITFQSSSLIVSGDGATTVTNSSFSGTIPTAPGGLTPILGSQFSGSADVFIDANHTVIDSSRFDQCYTGGKYAVVNVRYNLNISDSFFLNSTGYYIVIGAIRVKNTLFSNNTVGSLGVMCEPSIRIFHLIDLFIDGGPMNIDHCQFRANKGPVRLNTTDNGSIYSGNTDSASGGAIFSLSDLTLTNCTFDDHVANNAPVISGVSLNVFLCTFSDNIGSFDLLKAVGESSYDYCTFTSNSLGIIRAPNSPVTIKNSIFNQTSAGKNNVIYSSDHTYLFNCTFQDTIMAQYIVNSDTADVVFSRFFNNEYSEAQIALFNGGFVTDSTFVTPLDNPGPAIQSSIGVLSITSSEFIDSSINIINGTVEVFLTSLNRMNLLDFPNPAATYFKTDNTTYFCNFATYGLARLDLRCAGTVYNISQYNCDAPKQSCVYTSTVGALPTASTSTTAVPSFTTSTPSTTRQPPLAPISDAQANQTIQQIPQNRSISAEAVYNVVSHLFSNQTSSNPISITAPSLSLTAYDTNRPTLNSTTKVQIQVGGVKIGSASEGAKATAGISLTLLRNLTAQRQEDGSSLPAFVVFMQYDYESGGFTGSVPGNLSAAVYGLTITDAYGQAVEVSDANEAISISMPTNITTADELMAVSCLYYGVQNNTWRPDDCTTQRNYTSFVITCLCNHLTNFTVGIPESVGDVGRTGVVGSVVLVAILIIIVFFIIKRKRAAAQVDMNEVPMETVDAKQFVTLEDKIGEGQHSTVYRALQSGTTHVAVKKSKMDVKLLRNELSLIKYLSHFNDNSGDTWILFELMECNLKSRLIKMNTSDELNISERYNIVLQIAKALSYLESAEIIHTRICARNVLMKVDTAKLCGFGRAMTNGKKSKNAAEGQSRRWDALEVVERGEYSFSSDIWSFGVLFWEVMNAGQIPYGHMSEQEVEEYVKGGSRLVSKGAEPHNAIMQRCWKEETKDRSTSREIVKELERYCITLHKSMSSSSRQATNDPQPHLAYSYSPHVNQ</sequence>
<evidence type="ECO:0000256" key="7">
    <source>
        <dbReference type="SAM" id="Phobius"/>
    </source>
</evidence>
<dbReference type="Gene3D" id="2.60.220.50">
    <property type="match status" value="1"/>
</dbReference>
<dbReference type="InterPro" id="IPR000719">
    <property type="entry name" value="Prot_kinase_dom"/>
</dbReference>
<comment type="subcellular location">
    <subcellularLocation>
        <location evidence="1">Membrane</location>
        <topology evidence="1">Single-pass membrane protein</topology>
    </subcellularLocation>
</comment>
<dbReference type="Pfam" id="PF07714">
    <property type="entry name" value="PK_Tyr_Ser-Thr"/>
    <property type="match status" value="1"/>
</dbReference>
<dbReference type="GO" id="GO:0004714">
    <property type="term" value="F:transmembrane receptor protein tyrosine kinase activity"/>
    <property type="evidence" value="ECO:0007669"/>
    <property type="project" value="TreeGrafter"/>
</dbReference>
<evidence type="ECO:0000256" key="3">
    <source>
        <dbReference type="ARBA" id="ARBA00022989"/>
    </source>
</evidence>
<feature type="region of interest" description="Disordered" evidence="6">
    <location>
        <begin position="1148"/>
        <end position="1171"/>
    </location>
</feature>
<proteinExistence type="predicted"/>
<keyword evidence="5" id="KW-0067">ATP-binding</keyword>
<name>A0A2P6NN84_9EUKA</name>
<evidence type="ECO:0000256" key="6">
    <source>
        <dbReference type="SAM" id="MobiDB-lite"/>
    </source>
</evidence>
<dbReference type="GO" id="GO:0007169">
    <property type="term" value="P:cell surface receptor protein tyrosine kinase signaling pathway"/>
    <property type="evidence" value="ECO:0007669"/>
    <property type="project" value="TreeGrafter"/>
</dbReference>
<gene>
    <name evidence="9" type="ORF">PROFUN_06938</name>
</gene>
<keyword evidence="5" id="KW-0547">Nucleotide-binding</keyword>
<dbReference type="GO" id="GO:0005524">
    <property type="term" value="F:ATP binding"/>
    <property type="evidence" value="ECO:0007669"/>
    <property type="project" value="UniProtKB-UniRule"/>
</dbReference>
<dbReference type="EMBL" id="MDYQ01000045">
    <property type="protein sequence ID" value="PRP85392.1"/>
    <property type="molecule type" value="Genomic_DNA"/>
</dbReference>
<evidence type="ECO:0000259" key="8">
    <source>
        <dbReference type="PROSITE" id="PS50011"/>
    </source>
</evidence>
<feature type="binding site" evidence="5">
    <location>
        <position position="930"/>
    </location>
    <ligand>
        <name>ATP</name>
        <dbReference type="ChEBI" id="CHEBI:30616"/>
    </ligand>
</feature>
<feature type="compositionally biased region" description="Polar residues" evidence="6">
    <location>
        <begin position="1148"/>
        <end position="1157"/>
    </location>
</feature>
<keyword evidence="10" id="KW-1185">Reference proteome</keyword>
<dbReference type="Gene3D" id="1.10.510.10">
    <property type="entry name" value="Transferase(Phosphotransferase) domain 1"/>
    <property type="match status" value="1"/>
</dbReference>
<comment type="caution">
    <text evidence="9">The sequence shown here is derived from an EMBL/GenBank/DDBJ whole genome shotgun (WGS) entry which is preliminary data.</text>
</comment>
<dbReference type="InterPro" id="IPR001245">
    <property type="entry name" value="Ser-Thr/Tyr_kinase_cat_dom"/>
</dbReference>
<dbReference type="Proteomes" id="UP000241769">
    <property type="component" value="Unassembled WGS sequence"/>
</dbReference>
<evidence type="ECO:0000313" key="10">
    <source>
        <dbReference type="Proteomes" id="UP000241769"/>
    </source>
</evidence>
<dbReference type="InterPro" id="IPR011009">
    <property type="entry name" value="Kinase-like_dom_sf"/>
</dbReference>
<dbReference type="PANTHER" id="PTHR24416">
    <property type="entry name" value="TYROSINE-PROTEIN KINASE RECEPTOR"/>
    <property type="match status" value="1"/>
</dbReference>
<keyword evidence="2 7" id="KW-0812">Transmembrane</keyword>
<evidence type="ECO:0000256" key="5">
    <source>
        <dbReference type="PROSITE-ProRule" id="PRU10141"/>
    </source>
</evidence>
<dbReference type="PRINTS" id="PR00109">
    <property type="entry name" value="TYRKINASE"/>
</dbReference>
<dbReference type="GO" id="GO:0005886">
    <property type="term" value="C:plasma membrane"/>
    <property type="evidence" value="ECO:0007669"/>
    <property type="project" value="TreeGrafter"/>
</dbReference>
<evidence type="ECO:0000256" key="1">
    <source>
        <dbReference type="ARBA" id="ARBA00004167"/>
    </source>
</evidence>
<dbReference type="InterPro" id="IPR046338">
    <property type="entry name" value="GAIN_dom_sf"/>
</dbReference>
<dbReference type="PROSITE" id="PS00107">
    <property type="entry name" value="PROTEIN_KINASE_ATP"/>
    <property type="match status" value="1"/>
</dbReference>
<dbReference type="PANTHER" id="PTHR24416:SF600">
    <property type="entry name" value="PDGF- AND VEGF-RECEPTOR RELATED, ISOFORM J"/>
    <property type="match status" value="1"/>
</dbReference>
<feature type="transmembrane region" description="Helical" evidence="7">
    <location>
        <begin position="857"/>
        <end position="876"/>
    </location>
</feature>
<dbReference type="Pfam" id="PF01825">
    <property type="entry name" value="GPS"/>
    <property type="match status" value="1"/>
</dbReference>
<dbReference type="STRING" id="1890364.A0A2P6NN84"/>
<dbReference type="OrthoDB" id="346907at2759"/>
<keyword evidence="9" id="KW-0418">Kinase</keyword>
<evidence type="ECO:0000256" key="4">
    <source>
        <dbReference type="ARBA" id="ARBA00023136"/>
    </source>
</evidence>
<evidence type="ECO:0000313" key="9">
    <source>
        <dbReference type="EMBL" id="PRP85392.1"/>
    </source>
</evidence>
<feature type="compositionally biased region" description="Low complexity" evidence="6">
    <location>
        <begin position="606"/>
        <end position="626"/>
    </location>
</feature>
<dbReference type="InterPro" id="IPR000203">
    <property type="entry name" value="GPS"/>
</dbReference>
<accession>A0A2P6NN84</accession>
<evidence type="ECO:0000256" key="2">
    <source>
        <dbReference type="ARBA" id="ARBA00022692"/>
    </source>
</evidence>
<keyword evidence="3 7" id="KW-1133">Transmembrane helix</keyword>